<evidence type="ECO:0000256" key="3">
    <source>
        <dbReference type="SAM" id="SignalP"/>
    </source>
</evidence>
<evidence type="ECO:0000256" key="1">
    <source>
        <dbReference type="SAM" id="Coils"/>
    </source>
</evidence>
<evidence type="ECO:0000313" key="5">
    <source>
        <dbReference type="WBParaSite" id="Gr19_v10_g4947.t1"/>
    </source>
</evidence>
<organism evidence="4 5">
    <name type="scientific">Globodera rostochiensis</name>
    <name type="common">Golden nematode worm</name>
    <name type="synonym">Heterodera rostochiensis</name>
    <dbReference type="NCBI Taxonomy" id="31243"/>
    <lineage>
        <taxon>Eukaryota</taxon>
        <taxon>Metazoa</taxon>
        <taxon>Ecdysozoa</taxon>
        <taxon>Nematoda</taxon>
        <taxon>Chromadorea</taxon>
        <taxon>Rhabditida</taxon>
        <taxon>Tylenchina</taxon>
        <taxon>Tylenchomorpha</taxon>
        <taxon>Tylenchoidea</taxon>
        <taxon>Heteroderidae</taxon>
        <taxon>Heteroderinae</taxon>
        <taxon>Globodera</taxon>
    </lineage>
</organism>
<accession>A0A914HVS6</accession>
<dbReference type="AlphaFoldDB" id="A0A914HVS6"/>
<keyword evidence="3" id="KW-0732">Signal</keyword>
<dbReference type="Proteomes" id="UP000887572">
    <property type="component" value="Unplaced"/>
</dbReference>
<feature type="signal peptide" evidence="3">
    <location>
        <begin position="1"/>
        <end position="20"/>
    </location>
</feature>
<name>A0A914HVS6_GLORO</name>
<keyword evidence="1" id="KW-0175">Coiled coil</keyword>
<reference evidence="5" key="1">
    <citation type="submission" date="2022-11" db="UniProtKB">
        <authorList>
            <consortium name="WormBaseParasite"/>
        </authorList>
    </citation>
    <scope>IDENTIFICATION</scope>
</reference>
<feature type="chain" id="PRO_5036862487" evidence="3">
    <location>
        <begin position="21"/>
        <end position="276"/>
    </location>
</feature>
<keyword evidence="4" id="KW-1185">Reference proteome</keyword>
<protein>
    <submittedName>
        <fullName evidence="5">Uncharacterized protein</fullName>
    </submittedName>
</protein>
<evidence type="ECO:0000313" key="4">
    <source>
        <dbReference type="Proteomes" id="UP000887572"/>
    </source>
</evidence>
<feature type="compositionally biased region" description="Gly residues" evidence="2">
    <location>
        <begin position="152"/>
        <end position="169"/>
    </location>
</feature>
<feature type="region of interest" description="Disordered" evidence="2">
    <location>
        <begin position="148"/>
        <end position="169"/>
    </location>
</feature>
<proteinExistence type="predicted"/>
<dbReference type="WBParaSite" id="Gr19_v10_g4947.t1">
    <property type="protein sequence ID" value="Gr19_v10_g4947.t1"/>
    <property type="gene ID" value="Gr19_v10_g4947"/>
</dbReference>
<evidence type="ECO:0000256" key="2">
    <source>
        <dbReference type="SAM" id="MobiDB-lite"/>
    </source>
</evidence>
<feature type="coiled-coil region" evidence="1">
    <location>
        <begin position="80"/>
        <end position="118"/>
    </location>
</feature>
<sequence length="276" mass="28773">MYSPPFFVLFCLFLLNFVLAQWFGGGTGMGGGAGIDMGGAGGGVGGVGGGLLMEGAGGGGGGGEGGGGMGNEELNALEMLKNVMERRAQSNRQMREQLDRTNRELRGANDELKTTRDRIYELGTRCEQFGRIKNVLREKITEIEEIFSNNDQGGGGGGGGGGAGGGGRGGRGGVQFVSAAYGGGGGGAQEIWNSADESLTMPGMSRARRESAGAGDPFDDKQNANSKIAANIALCNSEPNIQHKLKQELDKAQQRITQLKGMERKISVSLFLARLF</sequence>